<dbReference type="GeneID" id="93586160"/>
<dbReference type="Proteomes" id="UP000283090">
    <property type="component" value="Unassembled WGS sequence"/>
</dbReference>
<dbReference type="AlphaFoldDB" id="A0A437A311"/>
<feature type="region of interest" description="Disordered" evidence="1">
    <location>
        <begin position="1"/>
        <end position="81"/>
    </location>
</feature>
<feature type="compositionally biased region" description="Low complexity" evidence="1">
    <location>
        <begin position="54"/>
        <end position="75"/>
    </location>
</feature>
<evidence type="ECO:0000313" key="2">
    <source>
        <dbReference type="EMBL" id="RVD85528.1"/>
    </source>
</evidence>
<keyword evidence="3" id="KW-1185">Reference proteome</keyword>
<evidence type="ECO:0000313" key="3">
    <source>
        <dbReference type="Proteomes" id="UP000283090"/>
    </source>
</evidence>
<evidence type="ECO:0000256" key="1">
    <source>
        <dbReference type="SAM" id="MobiDB-lite"/>
    </source>
</evidence>
<reference evidence="2 3" key="1">
    <citation type="submission" date="2019-01" db="EMBL/GenBank/DDBJ databases">
        <title>Intercellular communication is required for trap formation in the nematode-trapping fungus Duddingtonia flagrans.</title>
        <authorList>
            <person name="Youssar L."/>
            <person name="Wernet V."/>
            <person name="Hensel N."/>
            <person name="Hildebrandt H.-G."/>
            <person name="Fischer R."/>
        </authorList>
    </citation>
    <scope>NUCLEOTIDE SEQUENCE [LARGE SCALE GENOMIC DNA]</scope>
    <source>
        <strain evidence="2 3">CBS H-5679</strain>
    </source>
</reference>
<gene>
    <name evidence="2" type="ORF">DFL_003849</name>
</gene>
<accession>A0A437A311</accession>
<organism evidence="2 3">
    <name type="scientific">Arthrobotrys flagrans</name>
    <name type="common">Nematode-trapping fungus</name>
    <name type="synonym">Trichothecium flagrans</name>
    <dbReference type="NCBI Taxonomy" id="97331"/>
    <lineage>
        <taxon>Eukaryota</taxon>
        <taxon>Fungi</taxon>
        <taxon>Dikarya</taxon>
        <taxon>Ascomycota</taxon>
        <taxon>Pezizomycotina</taxon>
        <taxon>Orbiliomycetes</taxon>
        <taxon>Orbiliales</taxon>
        <taxon>Orbiliaceae</taxon>
        <taxon>Arthrobotrys</taxon>
    </lineage>
</organism>
<comment type="caution">
    <text evidence="2">The sequence shown here is derived from an EMBL/GenBank/DDBJ whole genome shotgun (WGS) entry which is preliminary data.</text>
</comment>
<dbReference type="VEuPathDB" id="FungiDB:DFL_003849"/>
<proteinExistence type="predicted"/>
<protein>
    <submittedName>
        <fullName evidence="2">Uncharacterized protein</fullName>
    </submittedName>
</protein>
<dbReference type="RefSeq" id="XP_067491072.1">
    <property type="nucleotide sequence ID" value="XM_067632843.1"/>
</dbReference>
<feature type="compositionally biased region" description="Low complexity" evidence="1">
    <location>
        <begin position="7"/>
        <end position="33"/>
    </location>
</feature>
<name>A0A437A311_ARTFL</name>
<dbReference type="EMBL" id="SAEB01000006">
    <property type="protein sequence ID" value="RVD85528.1"/>
    <property type="molecule type" value="Genomic_DNA"/>
</dbReference>
<sequence>MSNRNITSVPAVAVPASAPTASAPGPKKAPSGPRRFPALKPKKASPVEPKKAPAAEPAKSSAPGSKKVPSPGPKKIQAPIIDADGFETVMRRTSLENSLDTIAAAKGETKAVGEAPQVEEISLLEPSGAAEPSTKVSPSGDQVVSRLFSTLKNVDAFMMGAELNAPCSSWIEHQQEVVLSTLAAGCCQVEAALGQKDVFGLPGWSLFKGPPLTTTTARLPDILSGIEPLVSRRYKIWLNELGLSSFEVHFDPAEKRHTFKLFLRESFLVAAAGEG</sequence>